<evidence type="ECO:0000313" key="3">
    <source>
        <dbReference type="EMBL" id="EGZ18367.1"/>
    </source>
</evidence>
<evidence type="ECO:0000313" key="4">
    <source>
        <dbReference type="Proteomes" id="UP000002640"/>
    </source>
</evidence>
<dbReference type="EMBL" id="JH159154">
    <property type="protein sequence ID" value="EGZ18367.1"/>
    <property type="molecule type" value="Genomic_DNA"/>
</dbReference>
<reference evidence="3 4" key="1">
    <citation type="journal article" date="2006" name="Science">
        <title>Phytophthora genome sequences uncover evolutionary origins and mechanisms of pathogenesis.</title>
        <authorList>
            <person name="Tyler B.M."/>
            <person name="Tripathy S."/>
            <person name="Zhang X."/>
            <person name="Dehal P."/>
            <person name="Jiang R.H."/>
            <person name="Aerts A."/>
            <person name="Arredondo F.D."/>
            <person name="Baxter L."/>
            <person name="Bensasson D."/>
            <person name="Beynon J.L."/>
            <person name="Chapman J."/>
            <person name="Damasceno C.M."/>
            <person name="Dorrance A.E."/>
            <person name="Dou D."/>
            <person name="Dickerman A.W."/>
            <person name="Dubchak I.L."/>
            <person name="Garbelotto M."/>
            <person name="Gijzen M."/>
            <person name="Gordon S.G."/>
            <person name="Govers F."/>
            <person name="Grunwald N.J."/>
            <person name="Huang W."/>
            <person name="Ivors K.L."/>
            <person name="Jones R.W."/>
            <person name="Kamoun S."/>
            <person name="Krampis K."/>
            <person name="Lamour K.H."/>
            <person name="Lee M.K."/>
            <person name="McDonald W.H."/>
            <person name="Medina M."/>
            <person name="Meijer H.J."/>
            <person name="Nordberg E.K."/>
            <person name="Maclean D.J."/>
            <person name="Ospina-Giraldo M.D."/>
            <person name="Morris P.F."/>
            <person name="Phuntumart V."/>
            <person name="Putnam N.H."/>
            <person name="Rash S."/>
            <person name="Rose J.K."/>
            <person name="Sakihama Y."/>
            <person name="Salamov A.A."/>
            <person name="Savidor A."/>
            <person name="Scheuring C.F."/>
            <person name="Smith B.M."/>
            <person name="Sobral B.W."/>
            <person name="Terry A."/>
            <person name="Torto-Alalibo T.A."/>
            <person name="Win J."/>
            <person name="Xu Z."/>
            <person name="Zhang H."/>
            <person name="Grigoriev I.V."/>
            <person name="Rokhsar D.S."/>
            <person name="Boore J.L."/>
        </authorList>
    </citation>
    <scope>NUCLEOTIDE SEQUENCE [LARGE SCALE GENOMIC DNA]</scope>
    <source>
        <strain evidence="3 4">P6497</strain>
    </source>
</reference>
<dbReference type="GeneID" id="20641939"/>
<dbReference type="Proteomes" id="UP000002640">
    <property type="component" value="Unassembled WGS sequence"/>
</dbReference>
<keyword evidence="1" id="KW-0175">Coiled coil</keyword>
<organism evidence="3 4">
    <name type="scientific">Phytophthora sojae (strain P6497)</name>
    <name type="common">Soybean stem and root rot agent</name>
    <name type="synonym">Phytophthora megasperma f. sp. glycines</name>
    <dbReference type="NCBI Taxonomy" id="1094619"/>
    <lineage>
        <taxon>Eukaryota</taxon>
        <taxon>Sar</taxon>
        <taxon>Stramenopiles</taxon>
        <taxon>Oomycota</taxon>
        <taxon>Peronosporomycetes</taxon>
        <taxon>Peronosporales</taxon>
        <taxon>Peronosporaceae</taxon>
        <taxon>Phytophthora</taxon>
    </lineage>
</organism>
<dbReference type="AlphaFoldDB" id="G4ZDM8"/>
<dbReference type="InParanoid" id="G4ZDM8"/>
<proteinExistence type="predicted"/>
<evidence type="ECO:0000256" key="1">
    <source>
        <dbReference type="SAM" id="Coils"/>
    </source>
</evidence>
<gene>
    <name evidence="3" type="ORF">PHYSODRAFT_301063</name>
</gene>
<dbReference type="RefSeq" id="XP_009527425.1">
    <property type="nucleotide sequence ID" value="XM_009529130.1"/>
</dbReference>
<keyword evidence="4" id="KW-1185">Reference proteome</keyword>
<feature type="region of interest" description="Disordered" evidence="2">
    <location>
        <begin position="1"/>
        <end position="29"/>
    </location>
</feature>
<feature type="compositionally biased region" description="Low complexity" evidence="2">
    <location>
        <begin position="9"/>
        <end position="20"/>
    </location>
</feature>
<feature type="coiled-coil region" evidence="1">
    <location>
        <begin position="113"/>
        <end position="140"/>
    </location>
</feature>
<accession>G4ZDM8</accession>
<dbReference type="KEGG" id="psoj:PHYSODRAFT_301063"/>
<protein>
    <submittedName>
        <fullName evidence="3">Uncharacterized protein</fullName>
    </submittedName>
</protein>
<name>G4ZDM8_PHYSP</name>
<sequence>MGPYVTDTSPSASSLSSGSSWVDPDNGTLSETHSTPPFYLEGLVGTCYRMDELQGICENVVERLFKTRNRLDEADFSAIPNRLRAAFAQIGHRFHAFLDQHAHRTTIERLVSARTLMNVLLEINRELDSMQRNMDFDEEEWESTWSIQVRDVEENLVSAWEANVKSLRTVLPDAEAQLDALTLLKNEVRQSVSKRGTSSQGILEAAAEAVIALSPSTRCKRSPHHSALDPGTVFRGTWMGANVVI</sequence>
<evidence type="ECO:0000256" key="2">
    <source>
        <dbReference type="SAM" id="MobiDB-lite"/>
    </source>
</evidence>